<organism evidence="1 2">
    <name type="scientific">Deinococcus cellulosilyticus (strain DSM 18568 / NBRC 106333 / KACC 11606 / 5516J-15)</name>
    <dbReference type="NCBI Taxonomy" id="1223518"/>
    <lineage>
        <taxon>Bacteria</taxon>
        <taxon>Thermotogati</taxon>
        <taxon>Deinococcota</taxon>
        <taxon>Deinococci</taxon>
        <taxon>Deinococcales</taxon>
        <taxon>Deinococcaceae</taxon>
        <taxon>Deinococcus</taxon>
    </lineage>
</organism>
<dbReference type="Proteomes" id="UP000321306">
    <property type="component" value="Unassembled WGS sequence"/>
</dbReference>
<sequence>MSRGGKSRLKSGVNVRIKKGTSKNSPYYPFVDGKEGTVQGVYPLTEHNLPPVYDVVFPNGASLMFYAKELEIIA</sequence>
<evidence type="ECO:0000313" key="1">
    <source>
        <dbReference type="EMBL" id="GEM45896.1"/>
    </source>
</evidence>
<gene>
    <name evidence="1" type="ORF">DC3_15310</name>
</gene>
<name>A0A511N0I2_DEIC1</name>
<protein>
    <submittedName>
        <fullName evidence="1">Uncharacterized protein</fullName>
    </submittedName>
</protein>
<comment type="caution">
    <text evidence="1">The sequence shown here is derived from an EMBL/GenBank/DDBJ whole genome shotgun (WGS) entry which is preliminary data.</text>
</comment>
<dbReference type="EMBL" id="BJXB01000005">
    <property type="protein sequence ID" value="GEM45896.1"/>
    <property type="molecule type" value="Genomic_DNA"/>
</dbReference>
<evidence type="ECO:0000313" key="2">
    <source>
        <dbReference type="Proteomes" id="UP000321306"/>
    </source>
</evidence>
<dbReference type="RefSeq" id="WP_146883592.1">
    <property type="nucleotide sequence ID" value="NZ_BJXB01000005.1"/>
</dbReference>
<accession>A0A511N0I2</accession>
<reference evidence="1 2" key="1">
    <citation type="submission" date="2019-07" db="EMBL/GenBank/DDBJ databases">
        <title>Whole genome shotgun sequence of Deinococcus cellulosilyticus NBRC 106333.</title>
        <authorList>
            <person name="Hosoyama A."/>
            <person name="Uohara A."/>
            <person name="Ohji S."/>
            <person name="Ichikawa N."/>
        </authorList>
    </citation>
    <scope>NUCLEOTIDE SEQUENCE [LARGE SCALE GENOMIC DNA]</scope>
    <source>
        <strain evidence="1 2">NBRC 106333</strain>
    </source>
</reference>
<dbReference type="AlphaFoldDB" id="A0A511N0I2"/>
<keyword evidence="2" id="KW-1185">Reference proteome</keyword>
<proteinExistence type="predicted"/>